<dbReference type="Proteomes" id="UP000054270">
    <property type="component" value="Unassembled WGS sequence"/>
</dbReference>
<protein>
    <submittedName>
        <fullName evidence="1">Uncharacterized protein</fullName>
    </submittedName>
</protein>
<name>A0A0D2NPR9_HYPSF</name>
<evidence type="ECO:0000313" key="2">
    <source>
        <dbReference type="Proteomes" id="UP000054270"/>
    </source>
</evidence>
<gene>
    <name evidence="1" type="ORF">HYPSUDRAFT_78191</name>
</gene>
<keyword evidence="2" id="KW-1185">Reference proteome</keyword>
<sequence>MATRQKDPLKRLKRELQEYDFEATSGRPQGDKIRETLDEILDNNDGGELDDRQPPLELLAYTVNAILYPSFLPELIPDLIRLTTMIEFYRLELTEKASLLIDLNTFVELNKSSQVSSLTKRQRQYFQHLVDNREVLRQIFLNNISALCVLDLKRSWLANRDTDFWLLWTEYFSIFQEDYDSEGLVFESLSHPFHHKILPEEIAFLQDCASHLPEFMDATVRVAVEQADPGRVHIKIVPSSAVNSSYFLRQSIREMFQLQLFSEQFITDTLPPEVLDSLEYHLNFVLGAADQIKAVTKMG</sequence>
<dbReference type="OrthoDB" id="3244206at2759"/>
<accession>A0A0D2NPR9</accession>
<evidence type="ECO:0000313" key="1">
    <source>
        <dbReference type="EMBL" id="KJA20774.1"/>
    </source>
</evidence>
<dbReference type="AlphaFoldDB" id="A0A0D2NPR9"/>
<dbReference type="EMBL" id="KN817564">
    <property type="protein sequence ID" value="KJA20774.1"/>
    <property type="molecule type" value="Genomic_DNA"/>
</dbReference>
<proteinExistence type="predicted"/>
<organism evidence="1 2">
    <name type="scientific">Hypholoma sublateritium (strain FD-334 SS-4)</name>
    <dbReference type="NCBI Taxonomy" id="945553"/>
    <lineage>
        <taxon>Eukaryota</taxon>
        <taxon>Fungi</taxon>
        <taxon>Dikarya</taxon>
        <taxon>Basidiomycota</taxon>
        <taxon>Agaricomycotina</taxon>
        <taxon>Agaricomycetes</taxon>
        <taxon>Agaricomycetidae</taxon>
        <taxon>Agaricales</taxon>
        <taxon>Agaricineae</taxon>
        <taxon>Strophariaceae</taxon>
        <taxon>Hypholoma</taxon>
    </lineage>
</organism>
<reference evidence="2" key="1">
    <citation type="submission" date="2014-04" db="EMBL/GenBank/DDBJ databases">
        <title>Evolutionary Origins and Diversification of the Mycorrhizal Mutualists.</title>
        <authorList>
            <consortium name="DOE Joint Genome Institute"/>
            <consortium name="Mycorrhizal Genomics Consortium"/>
            <person name="Kohler A."/>
            <person name="Kuo A."/>
            <person name="Nagy L.G."/>
            <person name="Floudas D."/>
            <person name="Copeland A."/>
            <person name="Barry K.W."/>
            <person name="Cichocki N."/>
            <person name="Veneault-Fourrey C."/>
            <person name="LaButti K."/>
            <person name="Lindquist E.A."/>
            <person name="Lipzen A."/>
            <person name="Lundell T."/>
            <person name="Morin E."/>
            <person name="Murat C."/>
            <person name="Riley R."/>
            <person name="Ohm R."/>
            <person name="Sun H."/>
            <person name="Tunlid A."/>
            <person name="Henrissat B."/>
            <person name="Grigoriev I.V."/>
            <person name="Hibbett D.S."/>
            <person name="Martin F."/>
        </authorList>
    </citation>
    <scope>NUCLEOTIDE SEQUENCE [LARGE SCALE GENOMIC DNA]</scope>
    <source>
        <strain evidence="2">FD-334 SS-4</strain>
    </source>
</reference>